<organism evidence="2 3">
    <name type="scientific">Orbilia oligospora</name>
    <name type="common">Nematode-trapping fungus</name>
    <name type="synonym">Arthrobotrys oligospora</name>
    <dbReference type="NCBI Taxonomy" id="2813651"/>
    <lineage>
        <taxon>Eukaryota</taxon>
        <taxon>Fungi</taxon>
        <taxon>Dikarya</taxon>
        <taxon>Ascomycota</taxon>
        <taxon>Pezizomycotina</taxon>
        <taxon>Orbiliomycetes</taxon>
        <taxon>Orbiliales</taxon>
        <taxon>Orbiliaceae</taxon>
        <taxon>Orbilia</taxon>
    </lineage>
</organism>
<comment type="caution">
    <text evidence="2">The sequence shown here is derived from an EMBL/GenBank/DDBJ whole genome shotgun (WGS) entry which is preliminary data.</text>
</comment>
<feature type="compositionally biased region" description="Low complexity" evidence="1">
    <location>
        <begin position="573"/>
        <end position="584"/>
    </location>
</feature>
<dbReference type="Proteomes" id="UP000483672">
    <property type="component" value="Unassembled WGS sequence"/>
</dbReference>
<evidence type="ECO:0000313" key="2">
    <source>
        <dbReference type="EMBL" id="KAF3230899.1"/>
    </source>
</evidence>
<feature type="region of interest" description="Disordered" evidence="1">
    <location>
        <begin position="630"/>
        <end position="698"/>
    </location>
</feature>
<dbReference type="AlphaFoldDB" id="A0A7C8R4X4"/>
<dbReference type="EMBL" id="WIPF01000006">
    <property type="protein sequence ID" value="KAF3230899.1"/>
    <property type="molecule type" value="Genomic_DNA"/>
</dbReference>
<evidence type="ECO:0008006" key="4">
    <source>
        <dbReference type="Google" id="ProtNLM"/>
    </source>
</evidence>
<evidence type="ECO:0000256" key="1">
    <source>
        <dbReference type="SAM" id="MobiDB-lite"/>
    </source>
</evidence>
<protein>
    <recommendedName>
        <fullName evidence="4">F-box domain-containing protein</fullName>
    </recommendedName>
</protein>
<name>A0A7C8R4X4_ORBOL</name>
<feature type="compositionally biased region" description="Acidic residues" evidence="1">
    <location>
        <begin position="658"/>
        <end position="679"/>
    </location>
</feature>
<gene>
    <name evidence="2" type="ORF">TWF191_008741</name>
</gene>
<evidence type="ECO:0000313" key="3">
    <source>
        <dbReference type="Proteomes" id="UP000483672"/>
    </source>
</evidence>
<reference evidence="2 3" key="1">
    <citation type="submission" date="2019-06" db="EMBL/GenBank/DDBJ databases">
        <authorList>
            <person name="Palmer J.M."/>
        </authorList>
    </citation>
    <scope>NUCLEOTIDE SEQUENCE [LARGE SCALE GENOMIC DNA]</scope>
    <source>
        <strain evidence="2 3">TWF191</strain>
    </source>
</reference>
<feature type="compositionally biased region" description="Polar residues" evidence="1">
    <location>
        <begin position="680"/>
        <end position="698"/>
    </location>
</feature>
<feature type="region of interest" description="Disordered" evidence="1">
    <location>
        <begin position="201"/>
        <end position="223"/>
    </location>
</feature>
<accession>A0A7C8R4X4</accession>
<proteinExistence type="predicted"/>
<sequence>MAFFSKEFATTSTTGLKSDSNCPLQELPLELCFLVIGFLDSDGLRTLAHSSKFWYHFLFPFRIRGLKLSSRHKRQLGDLERFGDGRSFAPLRRHIKFLRIEVGNGIANLPRCIGLLSAFTDITNVAISTTREPDILRNLYVAIISCLSTLLFYDDIEWLEFRCHREGYSYWWVSQSDSEEGPWPSPGPSSQFNSQLLDVEDDASPSESNASDPSTYDSDDSDFTDSETVYPKLSMDEDSIRTDFLLFKNRTTLYEKDFLGRFISDNAFDKLTRTGRIRFPRNLKFFKADIEKHLPFYCVPLIYCRNPFALSIRVLSGRTGIIENPRQPDEVLIFPSIRALEIPYSDSSNGGEISSNLVTQFPNLKSLTVITPEAGYAGEIVRIPNFLHLEYLHIPIIPWGQGSDSTILQKMQDQMMQRLKDGEFPVLRIYKVSGTRNMRNDYFHHGEVTGIISRGVDLGDQSECLKFEWTNDIYGIFKPDIADLDKLWESGEFLKDMRRHDGGEQEEFRQDRYLEELGTDDSIYGSEDERIEMDRKRDIREARRLKARQRRRRIIEEEKRWVEPGDTSENEASDGSSESQQSCGSEDEEMQGEKKEDGDEKEGEDENGPLLPYAYVDFENVTNLVDVGSETSSIAESEGEEGDDEIGHTASQYLSLSIDDEGTVNPEDSDEYEDPEINENDTQGMLNSYQDPQFDISDNNCRWEEEDNKQYESQYSQFDTQEYLANANAANMAQETPPEPGKSINLTMDPREVEKIRNKNLYRR</sequence>
<feature type="region of interest" description="Disordered" evidence="1">
    <location>
        <begin position="562"/>
        <end position="615"/>
    </location>
</feature>